<comment type="caution">
    <text evidence="8">The sequence shown here is derived from an EMBL/GenBank/DDBJ whole genome shotgun (WGS) entry which is preliminary data.</text>
</comment>
<dbReference type="STRING" id="22663.A0A218XVE9"/>
<dbReference type="EMBL" id="MTKT01000797">
    <property type="protein sequence ID" value="OWM88252.1"/>
    <property type="molecule type" value="Genomic_DNA"/>
</dbReference>
<evidence type="ECO:0000313" key="11">
    <source>
        <dbReference type="Proteomes" id="UP000233551"/>
    </source>
</evidence>
<dbReference type="InterPro" id="IPR044964">
    <property type="entry name" value="RCD1/SRO1-5"/>
</dbReference>
<dbReference type="Gene3D" id="3.90.228.10">
    <property type="match status" value="1"/>
</dbReference>
<evidence type="ECO:0000256" key="2">
    <source>
        <dbReference type="ARBA" id="ARBA00022473"/>
    </source>
</evidence>
<keyword evidence="3" id="KW-0346">Stress response</keyword>
<feature type="domain" description="WWE" evidence="5">
    <location>
        <begin position="71"/>
        <end position="146"/>
    </location>
</feature>
<dbReference type="OrthoDB" id="6133115at2759"/>
<gene>
    <name evidence="8" type="ORF">CDL15_Pgr003664</name>
    <name evidence="9" type="ORF">CRG98_034175</name>
</gene>
<reference evidence="10" key="1">
    <citation type="journal article" date="2017" name="Plant J.">
        <title>The pomegranate (Punica granatum L.) genome and the genomics of punicalagin biosynthesis.</title>
        <authorList>
            <person name="Qin G."/>
            <person name="Xu C."/>
            <person name="Ming R."/>
            <person name="Tang H."/>
            <person name="Guyot R."/>
            <person name="Kramer E.M."/>
            <person name="Hu Y."/>
            <person name="Yi X."/>
            <person name="Qi Y."/>
            <person name="Xu X."/>
            <person name="Gao Z."/>
            <person name="Pan H."/>
            <person name="Jian J."/>
            <person name="Tian Y."/>
            <person name="Yue Z."/>
            <person name="Xu Y."/>
        </authorList>
    </citation>
    <scope>NUCLEOTIDE SEQUENCE [LARGE SCALE GENOMIC DNA]</scope>
    <source>
        <strain evidence="10">cv. Dabenzi</strain>
    </source>
</reference>
<keyword evidence="2" id="KW-0217">Developmental protein</keyword>
<dbReference type="PROSITE" id="PS50918">
    <property type="entry name" value="WWE"/>
    <property type="match status" value="1"/>
</dbReference>
<evidence type="ECO:0000259" key="6">
    <source>
        <dbReference type="PROSITE" id="PS51059"/>
    </source>
</evidence>
<dbReference type="AlphaFoldDB" id="A0A218XVE9"/>
<dbReference type="EMBL" id="PGOL01002722">
    <property type="protein sequence ID" value="PKI45370.1"/>
    <property type="molecule type" value="Genomic_DNA"/>
</dbReference>
<dbReference type="Proteomes" id="UP000197138">
    <property type="component" value="Unassembled WGS sequence"/>
</dbReference>
<dbReference type="Pfam" id="PF23467">
    <property type="entry name" value="WWE_5"/>
    <property type="match status" value="1"/>
</dbReference>
<evidence type="ECO:0000313" key="8">
    <source>
        <dbReference type="EMBL" id="OWM88252.1"/>
    </source>
</evidence>
<feature type="domain" description="RST" evidence="7">
    <location>
        <begin position="518"/>
        <end position="589"/>
    </location>
</feature>
<dbReference type="InterPro" id="IPR004170">
    <property type="entry name" value="WWE_dom"/>
</dbReference>
<dbReference type="GO" id="GO:0003950">
    <property type="term" value="F:NAD+ poly-ADP-ribosyltransferase activity"/>
    <property type="evidence" value="ECO:0007669"/>
    <property type="project" value="InterPro"/>
</dbReference>
<dbReference type="Proteomes" id="UP000233551">
    <property type="component" value="Unassembled WGS sequence"/>
</dbReference>
<keyword evidence="11" id="KW-1185">Reference proteome</keyword>
<dbReference type="PROSITE" id="PS51059">
    <property type="entry name" value="PARP_CATALYTIC"/>
    <property type="match status" value="1"/>
</dbReference>
<dbReference type="InterPro" id="IPR012317">
    <property type="entry name" value="Poly(ADP-ribose)pol_cat_dom"/>
</dbReference>
<dbReference type="SUPFAM" id="SSF56399">
    <property type="entry name" value="ADP-ribosylation"/>
    <property type="match status" value="1"/>
</dbReference>
<keyword evidence="4" id="KW-0539">Nucleus</keyword>
<dbReference type="InterPro" id="IPR057823">
    <property type="entry name" value="WWE_RCD1"/>
</dbReference>
<evidence type="ECO:0000256" key="1">
    <source>
        <dbReference type="ARBA" id="ARBA00004123"/>
    </source>
</evidence>
<dbReference type="InterPro" id="IPR022003">
    <property type="entry name" value="RST"/>
</dbReference>
<name>A0A218XVE9_PUNGR</name>
<organism evidence="8 10">
    <name type="scientific">Punica granatum</name>
    <name type="common">Pomegranate</name>
    <dbReference type="NCBI Taxonomy" id="22663"/>
    <lineage>
        <taxon>Eukaryota</taxon>
        <taxon>Viridiplantae</taxon>
        <taxon>Streptophyta</taxon>
        <taxon>Embryophyta</taxon>
        <taxon>Tracheophyta</taxon>
        <taxon>Spermatophyta</taxon>
        <taxon>Magnoliopsida</taxon>
        <taxon>eudicotyledons</taxon>
        <taxon>Gunneridae</taxon>
        <taxon>Pentapetalae</taxon>
        <taxon>rosids</taxon>
        <taxon>malvids</taxon>
        <taxon>Myrtales</taxon>
        <taxon>Lythraceae</taxon>
        <taxon>Punica</taxon>
    </lineage>
</organism>
<protein>
    <submittedName>
        <fullName evidence="8">Uncharacterized protein</fullName>
    </submittedName>
</protein>
<reference evidence="8" key="2">
    <citation type="submission" date="2017-06" db="EMBL/GenBank/DDBJ databases">
        <title>The pomegranate genome and the genomics of punicalagin biosynthesis.</title>
        <authorList>
            <person name="Xu C."/>
        </authorList>
    </citation>
    <scope>NUCLEOTIDE SEQUENCE [LARGE SCALE GENOMIC DNA]</scope>
    <source>
        <tissue evidence="8">Fresh leaf</tissue>
    </source>
</reference>
<accession>A0A218XVE9</accession>
<evidence type="ECO:0000313" key="9">
    <source>
        <dbReference type="EMBL" id="PKI45370.1"/>
    </source>
</evidence>
<dbReference type="PROSITE" id="PS51879">
    <property type="entry name" value="RST"/>
    <property type="match status" value="1"/>
</dbReference>
<comment type="subcellular location">
    <subcellularLocation>
        <location evidence="1">Nucleus</location>
    </subcellularLocation>
</comment>
<dbReference type="GeneID" id="116204713"/>
<dbReference type="PANTHER" id="PTHR32263">
    <property type="entry name" value="INACTIVE POLY [ADP-RIBOSE] POLYMERASE SRO4-RELATED"/>
    <property type="match status" value="1"/>
</dbReference>
<dbReference type="Pfam" id="PF12174">
    <property type="entry name" value="RST"/>
    <property type="match status" value="1"/>
</dbReference>
<evidence type="ECO:0000259" key="5">
    <source>
        <dbReference type="PROSITE" id="PS50918"/>
    </source>
</evidence>
<reference evidence="9 11" key="3">
    <citation type="submission" date="2017-11" db="EMBL/GenBank/DDBJ databases">
        <title>De-novo sequencing of pomegranate (Punica granatum L.) genome.</title>
        <authorList>
            <person name="Akparov Z."/>
            <person name="Amiraslanov A."/>
            <person name="Hajiyeva S."/>
            <person name="Abbasov M."/>
            <person name="Kaur K."/>
            <person name="Hamwieh A."/>
            <person name="Solovyev V."/>
            <person name="Salamov A."/>
            <person name="Braich B."/>
            <person name="Kosarev P."/>
            <person name="Mahmoud A."/>
            <person name="Hajiyev E."/>
            <person name="Babayeva S."/>
            <person name="Izzatullayeva V."/>
            <person name="Mammadov A."/>
            <person name="Mammadov A."/>
            <person name="Sharifova S."/>
            <person name="Ojaghi J."/>
            <person name="Eynullazada K."/>
            <person name="Bayramov B."/>
            <person name="Abdulazimova A."/>
            <person name="Shahmuradov I."/>
        </authorList>
    </citation>
    <scope>NUCLEOTIDE SEQUENCE [LARGE SCALE GENOMIC DNA]</scope>
    <source>
        <strain evidence="9">AG2017</strain>
        <strain evidence="11">cv. AG2017</strain>
        <tissue evidence="9">Leaf</tissue>
    </source>
</reference>
<sequence length="604" mass="67328">MEAEWTKVLGSGSRIVGKRLYRRVGGINGFGKKRNSRCSGLKPSFEKLRKRKRSDACGTCDSPCPRKSALKYYSNFIESSLPNRVLFFENSEWNDFPAYVVDSVREHFQLKNAAIEVKFNGYHYLLDILYMVQWDLKTGLQKQIAWIDDKGSCYFPEILLGASASRMPEACQTEVERDPGLVLQLPEGDQDIKLQLQIDIKGAPMYDLEGCVEESNSHAKRIKIRRKSLGGPEDLGIDCNLDQDDQASYVKPEEVDGACQLKVEQMAAEVTPNYKLLEPAAVRDICLAGMKLFGARLIEMTPCSDNLMQSRLELFTKQVEITRKSRGDPNVRYAWLAANKDASSSLMIYGFGAGGFTAMSKHGSAVHLTPLNDLHASAKNCAADEEGLQYLVLCRVVLGSVEPVNPASDQFHPTSQSFDSGVDNLQNPHLYIVWSMNASTHIFPEYLITFKMTSGAQGTSVGKETNIAILGKPITEMPIGGACPNRSTETEGISPPFPDHGKMTPQNRDVNQGLKPAKVPRSPWMPFPLLFEAISREVSPKDMDMVNVHYGLFMSKKITRDEFIKKLRSIVGDELLRSTILSLQRKLPLGSSFNSKFAVQEQKC</sequence>
<evidence type="ECO:0000256" key="3">
    <source>
        <dbReference type="ARBA" id="ARBA00023016"/>
    </source>
</evidence>
<feature type="domain" description="PARP catalytic" evidence="6">
    <location>
        <begin position="253"/>
        <end position="478"/>
    </location>
</feature>
<proteinExistence type="predicted"/>
<dbReference type="PANTHER" id="PTHR32263:SF5">
    <property type="entry name" value="INACTIVE POLY [ADP-RIBOSE] POLYMERASE SRO1-RELATED"/>
    <property type="match status" value="1"/>
</dbReference>
<evidence type="ECO:0000313" key="10">
    <source>
        <dbReference type="Proteomes" id="UP000197138"/>
    </source>
</evidence>
<dbReference type="GO" id="GO:0005634">
    <property type="term" value="C:nucleus"/>
    <property type="evidence" value="ECO:0007669"/>
    <property type="project" value="UniProtKB-SubCell"/>
</dbReference>
<evidence type="ECO:0000256" key="4">
    <source>
        <dbReference type="ARBA" id="ARBA00023242"/>
    </source>
</evidence>
<evidence type="ECO:0000259" key="7">
    <source>
        <dbReference type="PROSITE" id="PS51879"/>
    </source>
</evidence>